<comment type="caution">
    <text evidence="1">The sequence shown here is derived from an EMBL/GenBank/DDBJ whole genome shotgun (WGS) entry which is preliminary data.</text>
</comment>
<evidence type="ECO:0000313" key="1">
    <source>
        <dbReference type="EMBL" id="CEO32345.1"/>
    </source>
</evidence>
<dbReference type="Proteomes" id="UP000049685">
    <property type="component" value="Unassembled WGS sequence"/>
</dbReference>
<name>A0A9P1P8F3_PARSO</name>
<accession>A0A9P1P8F3</accession>
<sequence length="286" mass="34175">MLKKLLNFIKTNKEEKINKEEIELHIEQEIIEEKVIKSEEIIIQEDISNEPEEPEKIETIKSINQVAQKKKDDKEQNEEVHILTKEEQDYIKLVKIQRGKKIKAIDVYTNEEIIFDTHKECSKKLGVPIDYIKENLQYGYTDYYGEAVKFLSKKLRFDISSKKMGDKNINEIFNLLHNELWNSNMSESKREEILSSNKIEPISMYYKFETLDDEYDEYFKIYGKLIRRGGKKKIELIDKKHEVIDVFKSIDDCAKFFEKDKSEIIYRLKVGDCKVGRYEIKYSLRR</sequence>
<dbReference type="RefSeq" id="WP_021128841.1">
    <property type="nucleotide sequence ID" value="NZ_CDNY01000003.1"/>
</dbReference>
<evidence type="ECO:0000313" key="2">
    <source>
        <dbReference type="Proteomes" id="UP000049685"/>
    </source>
</evidence>
<dbReference type="AlphaFoldDB" id="A0A9P1P8F3"/>
<gene>
    <name evidence="1" type="ORF">UMC4404_03251</name>
</gene>
<organism evidence="1 2">
    <name type="scientific">Paraclostridium sordellii</name>
    <name type="common">Clostridium sordellii</name>
    <dbReference type="NCBI Taxonomy" id="1505"/>
    <lineage>
        <taxon>Bacteria</taxon>
        <taxon>Bacillati</taxon>
        <taxon>Bacillota</taxon>
        <taxon>Clostridia</taxon>
        <taxon>Peptostreptococcales</taxon>
        <taxon>Peptostreptococcaceae</taxon>
        <taxon>Paraclostridium</taxon>
    </lineage>
</organism>
<dbReference type="EMBL" id="CDNY01000003">
    <property type="protein sequence ID" value="CEO32345.1"/>
    <property type="molecule type" value="Genomic_DNA"/>
</dbReference>
<protein>
    <submittedName>
        <fullName evidence="1">NUMOD1 domain</fullName>
    </submittedName>
</protein>
<proteinExistence type="predicted"/>
<reference evidence="2" key="1">
    <citation type="submission" date="2015-01" db="EMBL/GenBank/DDBJ databases">
        <authorList>
            <person name="Aslett A.Martin."/>
            <person name="De Silva Nishadi"/>
        </authorList>
    </citation>
    <scope>NUCLEOTIDE SEQUENCE [LARGE SCALE GENOMIC DNA]</scope>
    <source>
        <strain evidence="2">UMC4404</strain>
    </source>
</reference>